<dbReference type="InterPro" id="IPR036049">
    <property type="entry name" value="Ribosomal_uL29_sf"/>
</dbReference>
<accession>A0A1G2NYH7</accession>
<dbReference type="SUPFAM" id="SSF46561">
    <property type="entry name" value="Ribosomal protein L29 (L29p)"/>
    <property type="match status" value="1"/>
</dbReference>
<dbReference type="EMBL" id="MHSH01000038">
    <property type="protein sequence ID" value="OHA41155.1"/>
    <property type="molecule type" value="Genomic_DNA"/>
</dbReference>
<comment type="similarity">
    <text evidence="1">Belongs to the universal ribosomal protein uL29 family.</text>
</comment>
<evidence type="ECO:0000256" key="5">
    <source>
        <dbReference type="ARBA" id="ARBA00035476"/>
    </source>
</evidence>
<comment type="caution">
    <text evidence="6">The sequence shown here is derived from an EMBL/GenBank/DDBJ whole genome shotgun (WGS) entry which is preliminary data.</text>
</comment>
<dbReference type="GO" id="GO:0003735">
    <property type="term" value="F:structural constituent of ribosome"/>
    <property type="evidence" value="ECO:0007669"/>
    <property type="project" value="InterPro"/>
</dbReference>
<dbReference type="InterPro" id="IPR001854">
    <property type="entry name" value="Ribosomal_uL29"/>
</dbReference>
<evidence type="ECO:0000256" key="1">
    <source>
        <dbReference type="ARBA" id="ARBA00009254"/>
    </source>
</evidence>
<dbReference type="Proteomes" id="UP000176429">
    <property type="component" value="Unassembled WGS sequence"/>
</dbReference>
<organism evidence="6 7">
    <name type="scientific">Candidatus Taylorbacteria bacterium RIFCSPLOWO2_02_FULL_46_40</name>
    <dbReference type="NCBI Taxonomy" id="1802329"/>
    <lineage>
        <taxon>Bacteria</taxon>
        <taxon>Candidatus Tayloriibacteriota</taxon>
    </lineage>
</organism>
<evidence type="ECO:0000256" key="2">
    <source>
        <dbReference type="ARBA" id="ARBA00022980"/>
    </source>
</evidence>
<dbReference type="GO" id="GO:0005840">
    <property type="term" value="C:ribosome"/>
    <property type="evidence" value="ECO:0007669"/>
    <property type="project" value="UniProtKB-KW"/>
</dbReference>
<evidence type="ECO:0000256" key="3">
    <source>
        <dbReference type="ARBA" id="ARBA00023274"/>
    </source>
</evidence>
<dbReference type="AlphaFoldDB" id="A0A1G2NYH7"/>
<protein>
    <recommendedName>
        <fullName evidence="4">Large ribosomal subunit protein uL29</fullName>
    </recommendedName>
    <alternativeName>
        <fullName evidence="5">50S ribosomal protein L29</fullName>
    </alternativeName>
</protein>
<keyword evidence="3" id="KW-0687">Ribonucleoprotein</keyword>
<reference evidence="6 7" key="1">
    <citation type="journal article" date="2016" name="Nat. Commun.">
        <title>Thousands of microbial genomes shed light on interconnected biogeochemical processes in an aquifer system.</title>
        <authorList>
            <person name="Anantharaman K."/>
            <person name="Brown C.T."/>
            <person name="Hug L.A."/>
            <person name="Sharon I."/>
            <person name="Castelle C.J."/>
            <person name="Probst A.J."/>
            <person name="Thomas B.C."/>
            <person name="Singh A."/>
            <person name="Wilkins M.J."/>
            <person name="Karaoz U."/>
            <person name="Brodie E.L."/>
            <person name="Williams K.H."/>
            <person name="Hubbard S.S."/>
            <person name="Banfield J.F."/>
        </authorList>
    </citation>
    <scope>NUCLEOTIDE SEQUENCE [LARGE SCALE GENOMIC DNA]</scope>
</reference>
<dbReference type="GO" id="GO:0006412">
    <property type="term" value="P:translation"/>
    <property type="evidence" value="ECO:0007669"/>
    <property type="project" value="InterPro"/>
</dbReference>
<evidence type="ECO:0000313" key="6">
    <source>
        <dbReference type="EMBL" id="OHA41155.1"/>
    </source>
</evidence>
<sequence>MANLIKDKEARELTRELAAKREELRVFRFDSSGSKIRDVKHGKGLRKEIARIMTEMSRRRLSSNK</sequence>
<dbReference type="GO" id="GO:1990904">
    <property type="term" value="C:ribonucleoprotein complex"/>
    <property type="evidence" value="ECO:0007669"/>
    <property type="project" value="UniProtKB-KW"/>
</dbReference>
<proteinExistence type="inferred from homology"/>
<evidence type="ECO:0000256" key="4">
    <source>
        <dbReference type="ARBA" id="ARBA00035204"/>
    </source>
</evidence>
<keyword evidence="2" id="KW-0689">Ribosomal protein</keyword>
<gene>
    <name evidence="6" type="ORF">A3H68_02935</name>
</gene>
<dbReference type="Gene3D" id="1.10.287.310">
    <property type="match status" value="1"/>
</dbReference>
<name>A0A1G2NYH7_9BACT</name>
<dbReference type="Pfam" id="PF00831">
    <property type="entry name" value="Ribosomal_L29"/>
    <property type="match status" value="1"/>
</dbReference>
<evidence type="ECO:0000313" key="7">
    <source>
        <dbReference type="Proteomes" id="UP000176429"/>
    </source>
</evidence>